<dbReference type="NCBIfam" id="TIGR01694">
    <property type="entry name" value="MTAP"/>
    <property type="match status" value="1"/>
</dbReference>
<dbReference type="Pfam" id="PF01048">
    <property type="entry name" value="PNP_UDP_1"/>
    <property type="match status" value="1"/>
</dbReference>
<evidence type="ECO:0000256" key="4">
    <source>
        <dbReference type="HAMAP-Rule" id="MF_01963"/>
    </source>
</evidence>
<dbReference type="Proteomes" id="UP000000788">
    <property type="component" value="Chromosome"/>
</dbReference>
<dbReference type="CDD" id="cd09010">
    <property type="entry name" value="MTAP_SsMTAPII_like_MTIP"/>
    <property type="match status" value="1"/>
</dbReference>
<keyword evidence="3 4" id="KW-0660">Purine salvage</keyword>
<dbReference type="EC" id="2.4.2.28" evidence="4"/>
<keyword evidence="2 4" id="KW-0808">Transferase</keyword>
<proteinExistence type="inferred from homology"/>
<feature type="binding site" evidence="4">
    <location>
        <begin position="73"/>
        <end position="74"/>
    </location>
    <ligand>
        <name>phosphate</name>
        <dbReference type="ChEBI" id="CHEBI:43474"/>
    </ligand>
</feature>
<evidence type="ECO:0000256" key="1">
    <source>
        <dbReference type="ARBA" id="ARBA00022676"/>
    </source>
</evidence>
<dbReference type="PANTHER" id="PTHR42679">
    <property type="entry name" value="S-METHYL-5'-THIOADENOSINE PHOSPHORYLASE"/>
    <property type="match status" value="1"/>
</dbReference>
<gene>
    <name evidence="4" type="primary">mtnP</name>
    <name evidence="6" type="ordered locus">P9211_03271</name>
</gene>
<comment type="subunit">
    <text evidence="4">Homohexamer. Dimer of a homotrimer.</text>
</comment>
<dbReference type="EMBL" id="CP000878">
    <property type="protein sequence ID" value="ABX08258.1"/>
    <property type="molecule type" value="Genomic_DNA"/>
</dbReference>
<dbReference type="HOGENOM" id="CLU_054456_0_1_3"/>
<dbReference type="KEGG" id="pmj:P9211_03271"/>
<name>A9BDU8_PROM4</name>
<dbReference type="InterPro" id="IPR010044">
    <property type="entry name" value="MTAP"/>
</dbReference>
<keyword evidence="1 4" id="KW-0328">Glycosyltransferase</keyword>
<dbReference type="STRING" id="93059.P9211_03271"/>
<comment type="pathway">
    <text evidence="4">Amino-acid biosynthesis; L-methionine biosynthesis via salvage pathway; S-methyl-5-thio-alpha-D-ribose 1-phosphate from S-methyl-5'-thioadenosine (phosphorylase route): step 1/1.</text>
</comment>
<evidence type="ECO:0000256" key="2">
    <source>
        <dbReference type="ARBA" id="ARBA00022679"/>
    </source>
</evidence>
<keyword evidence="7" id="KW-1185">Reference proteome</keyword>
<feature type="site" description="Important for substrate specificity" evidence="4">
    <location>
        <position position="189"/>
    </location>
</feature>
<dbReference type="GO" id="GO:0019509">
    <property type="term" value="P:L-methionine salvage from methylthioadenosine"/>
    <property type="evidence" value="ECO:0007669"/>
    <property type="project" value="UniProtKB-UniRule"/>
</dbReference>
<feature type="binding site" evidence="4">
    <location>
        <position position="208"/>
    </location>
    <ligand>
        <name>phosphate</name>
        <dbReference type="ChEBI" id="CHEBI:43474"/>
    </ligand>
</feature>
<dbReference type="AlphaFoldDB" id="A9BDU8"/>
<dbReference type="OrthoDB" id="1523230at2"/>
<feature type="binding site" evidence="4">
    <location>
        <position position="31"/>
    </location>
    <ligand>
        <name>phosphate</name>
        <dbReference type="ChEBI" id="CHEBI:43474"/>
    </ligand>
</feature>
<protein>
    <recommendedName>
        <fullName evidence="4">S-methyl-5'-thioadenosine phosphorylase</fullName>
        <ecNumber evidence="4">2.4.2.28</ecNumber>
    </recommendedName>
    <alternativeName>
        <fullName evidence="4">5'-methylthioadenosine phosphorylase</fullName>
        <shortName evidence="4">MTA phosphorylase</shortName>
        <shortName evidence="4">MTAP</shortName>
    </alternativeName>
</protein>
<dbReference type="eggNOG" id="COG0005">
    <property type="taxonomic scope" value="Bacteria"/>
</dbReference>
<sequence>MISQHFSSDFQENSSSHGHLGKSRLGVLGGSGLYSINNLENIKEIEIDTPYGKPSDKLRLGILGGMEVVFLARHGRHHTFTPTGIPYRANIWALRSLGVRWILAPSAVGSLQEQVRPLDMVVPDQFIDRTHQRPLTFFSDGAVAHVTMADPFCPTLSRLLTEEGQKLMPEGRQLHRGGIYLAMEGPAFSTRAESQLYRSWGCTVIGMTNHTEARLAREAEIAYASISMVSDYDCWHEGYGNVSVDMVIENLQTNASVANKIVEATAKKVASIRPESEAHSALKNSLMTAKEKVPQQTLVKIDLFTKPYWGNLIEDE</sequence>
<organism evidence="6 7">
    <name type="scientific">Prochlorococcus marinus (strain MIT 9211)</name>
    <dbReference type="NCBI Taxonomy" id="93059"/>
    <lineage>
        <taxon>Bacteria</taxon>
        <taxon>Bacillati</taxon>
        <taxon>Cyanobacteriota</taxon>
        <taxon>Cyanophyceae</taxon>
        <taxon>Synechococcales</taxon>
        <taxon>Prochlorococcaceae</taxon>
        <taxon>Prochlorococcus</taxon>
    </lineage>
</organism>
<feature type="binding site" evidence="4">
    <location>
        <begin position="231"/>
        <end position="233"/>
    </location>
    <ligand>
        <name>substrate</name>
    </ligand>
</feature>
<dbReference type="InterPro" id="IPR000845">
    <property type="entry name" value="Nucleoside_phosphorylase_d"/>
</dbReference>
<dbReference type="GO" id="GO:0006166">
    <property type="term" value="P:purine ribonucleoside salvage"/>
    <property type="evidence" value="ECO:0007669"/>
    <property type="project" value="UniProtKB-KW"/>
</dbReference>
<feature type="domain" description="Nucleoside phosphorylase" evidence="5">
    <location>
        <begin position="24"/>
        <end position="265"/>
    </location>
</feature>
<dbReference type="GO" id="GO:0005829">
    <property type="term" value="C:cytosol"/>
    <property type="evidence" value="ECO:0007669"/>
    <property type="project" value="TreeGrafter"/>
</dbReference>
<dbReference type="InterPro" id="IPR018099">
    <property type="entry name" value="Purine_phosphorylase-2_CS"/>
</dbReference>
<dbReference type="RefSeq" id="WP_012194882.1">
    <property type="nucleotide sequence ID" value="NC_009976.1"/>
</dbReference>
<evidence type="ECO:0000256" key="3">
    <source>
        <dbReference type="ARBA" id="ARBA00022726"/>
    </source>
</evidence>
<dbReference type="Gene3D" id="3.40.50.1580">
    <property type="entry name" value="Nucleoside phosphorylase domain"/>
    <property type="match status" value="1"/>
</dbReference>
<comment type="similarity">
    <text evidence="4">Belongs to the PNP/MTAP phosphorylase family. MTAP subfamily.</text>
</comment>
<accession>A9BDU8</accession>
<dbReference type="InterPro" id="IPR035994">
    <property type="entry name" value="Nucleoside_phosphorylase_sf"/>
</dbReference>
<dbReference type="PANTHER" id="PTHR42679:SF2">
    <property type="entry name" value="S-METHYL-5'-THIOADENOSINE PHOSPHORYLASE"/>
    <property type="match status" value="1"/>
</dbReference>
<comment type="catalytic activity">
    <reaction evidence="4">
        <text>S-methyl-5'-thioadenosine + phosphate = 5-(methylsulfanyl)-alpha-D-ribose 1-phosphate + adenine</text>
        <dbReference type="Rhea" id="RHEA:11852"/>
        <dbReference type="ChEBI" id="CHEBI:16708"/>
        <dbReference type="ChEBI" id="CHEBI:17509"/>
        <dbReference type="ChEBI" id="CHEBI:43474"/>
        <dbReference type="ChEBI" id="CHEBI:58533"/>
        <dbReference type="EC" id="2.4.2.28"/>
    </reaction>
</comment>
<dbReference type="SUPFAM" id="SSF53167">
    <property type="entry name" value="Purine and uridine phosphorylases"/>
    <property type="match status" value="1"/>
</dbReference>
<dbReference type="UniPathway" id="UPA00904">
    <property type="reaction ID" value="UER00873"/>
</dbReference>
<dbReference type="GO" id="GO:0017061">
    <property type="term" value="F:S-methyl-5-thioadenosine phosphorylase activity"/>
    <property type="evidence" value="ECO:0007669"/>
    <property type="project" value="UniProtKB-UniRule"/>
</dbReference>
<comment type="function">
    <text evidence="4">Catalyzes the reversible phosphorylation of S-methyl-5'-thioadenosine (MTA) to adenine and 5-methylthioribose-1-phosphate. Involved in the breakdown of MTA, a major by-product of polyamine biosynthesis. Responsible for the first step in the methionine salvage pathway after MTA has been generated from S-adenosylmethionine. Has broad substrate specificity with 6-aminopurine nucleosides as preferred substrates.</text>
</comment>
<feature type="binding site" evidence="4">
    <location>
        <position position="207"/>
    </location>
    <ligand>
        <name>substrate</name>
    </ligand>
</feature>
<evidence type="ECO:0000259" key="5">
    <source>
        <dbReference type="Pfam" id="PF01048"/>
    </source>
</evidence>
<feature type="binding site" evidence="4">
    <location>
        <begin position="106"/>
        <end position="107"/>
    </location>
    <ligand>
        <name>phosphate</name>
        <dbReference type="ChEBI" id="CHEBI:43474"/>
    </ligand>
</feature>
<dbReference type="FunFam" id="3.40.50.1580:FF:000012">
    <property type="entry name" value="Probable 6-oxopurine nucleoside phosphorylase"/>
    <property type="match status" value="1"/>
</dbReference>
<reference evidence="6 7" key="1">
    <citation type="journal article" date="2007" name="PLoS Genet.">
        <title>Patterns and implications of gene gain and loss in the evolution of Prochlorococcus.</title>
        <authorList>
            <person name="Kettler G.C."/>
            <person name="Martiny A.C."/>
            <person name="Huang K."/>
            <person name="Zucker J."/>
            <person name="Coleman M.L."/>
            <person name="Rodrigue S."/>
            <person name="Chen F."/>
            <person name="Lapidus A."/>
            <person name="Ferriera S."/>
            <person name="Johnson J."/>
            <person name="Steglich C."/>
            <person name="Church G.M."/>
            <person name="Richardson P."/>
            <person name="Chisholm S.W."/>
        </authorList>
    </citation>
    <scope>NUCLEOTIDE SEQUENCE [LARGE SCALE GENOMIC DNA]</scope>
    <source>
        <strain evidence="7">MIT 9211</strain>
    </source>
</reference>
<dbReference type="PROSITE" id="PS01240">
    <property type="entry name" value="PNP_MTAP_2"/>
    <property type="match status" value="1"/>
</dbReference>
<feature type="site" description="Important for substrate specificity" evidence="4">
    <location>
        <position position="244"/>
    </location>
</feature>
<dbReference type="HAMAP" id="MF_01963">
    <property type="entry name" value="MTAP"/>
    <property type="match status" value="1"/>
</dbReference>
<evidence type="ECO:0000313" key="7">
    <source>
        <dbReference type="Proteomes" id="UP000000788"/>
    </source>
</evidence>
<evidence type="ECO:0000313" key="6">
    <source>
        <dbReference type="EMBL" id="ABX08258.1"/>
    </source>
</evidence>